<evidence type="ECO:0000313" key="2">
    <source>
        <dbReference type="RefSeq" id="XP_075106938.1"/>
    </source>
</evidence>
<reference evidence="1" key="1">
    <citation type="journal article" date="2014" name="Nat. Commun.">
        <title>The tobacco genome sequence and its comparison with those of tomato and potato.</title>
        <authorList>
            <person name="Sierro N."/>
            <person name="Battey J.N."/>
            <person name="Ouadi S."/>
            <person name="Bakaher N."/>
            <person name="Bovet L."/>
            <person name="Willig A."/>
            <person name="Goepfert S."/>
            <person name="Peitsch M.C."/>
            <person name="Ivanov N.V."/>
        </authorList>
    </citation>
    <scope>NUCLEOTIDE SEQUENCE [LARGE SCALE GENOMIC DNA]</scope>
</reference>
<reference evidence="2" key="2">
    <citation type="submission" date="2025-08" db="UniProtKB">
        <authorList>
            <consortium name="RefSeq"/>
        </authorList>
    </citation>
    <scope>IDENTIFICATION</scope>
    <source>
        <tissue evidence="2">Leaf</tissue>
    </source>
</reference>
<dbReference type="RefSeq" id="XP_075106938.1">
    <property type="nucleotide sequence ID" value="XM_075250837.1"/>
</dbReference>
<accession>A0AC58UBS3</accession>
<sequence>MAVRSLAINKDPFRPHENDGELLGDETPYLSAIGALMYLANNTRPDITFAMQVICLIHIKPDLKQAIYLLMELNLTEDISKETEQNIFHQKFLFTHDHQQNGEIDVQQIRSSDNLEDLFTKALPTSTFEKLRHKIGMCRLRDIK</sequence>
<name>A0AC58UBS3_TOBAC</name>
<evidence type="ECO:0000313" key="1">
    <source>
        <dbReference type="Proteomes" id="UP000790787"/>
    </source>
</evidence>
<proteinExistence type="predicted"/>
<dbReference type="Proteomes" id="UP000790787">
    <property type="component" value="Chromosome 4"/>
</dbReference>
<gene>
    <name evidence="2" type="primary">LOC142179937</name>
</gene>
<keyword evidence="1" id="KW-1185">Reference proteome</keyword>
<organism evidence="1 2">
    <name type="scientific">Nicotiana tabacum</name>
    <name type="common">Common tobacco</name>
    <dbReference type="NCBI Taxonomy" id="4097"/>
    <lineage>
        <taxon>Eukaryota</taxon>
        <taxon>Viridiplantae</taxon>
        <taxon>Streptophyta</taxon>
        <taxon>Embryophyta</taxon>
        <taxon>Tracheophyta</taxon>
        <taxon>Spermatophyta</taxon>
        <taxon>Magnoliopsida</taxon>
        <taxon>eudicotyledons</taxon>
        <taxon>Gunneridae</taxon>
        <taxon>Pentapetalae</taxon>
        <taxon>asterids</taxon>
        <taxon>lamiids</taxon>
        <taxon>Solanales</taxon>
        <taxon>Solanaceae</taxon>
        <taxon>Nicotianoideae</taxon>
        <taxon>Nicotianeae</taxon>
        <taxon>Nicotiana</taxon>
    </lineage>
</organism>
<protein>
    <submittedName>
        <fullName evidence="2">Uncharacterized protein LOC142179937</fullName>
    </submittedName>
</protein>